<evidence type="ECO:0000256" key="6">
    <source>
        <dbReference type="ARBA" id="ARBA00022824"/>
    </source>
</evidence>
<keyword evidence="8 9" id="KW-0472">Membrane</keyword>
<dbReference type="GO" id="GO:0072546">
    <property type="term" value="C:EMC complex"/>
    <property type="evidence" value="ECO:0007669"/>
    <property type="project" value="TreeGrafter"/>
</dbReference>
<dbReference type="InParanoid" id="A0A482X330"/>
<dbReference type="Pfam" id="PF21203">
    <property type="entry name" value="ECM10"/>
    <property type="match status" value="1"/>
</dbReference>
<reference evidence="11 12" key="1">
    <citation type="journal article" date="2017" name="Gigascience">
        <title>Genome sequence of the small brown planthopper, Laodelphax striatellus.</title>
        <authorList>
            <person name="Zhu J."/>
            <person name="Jiang F."/>
            <person name="Wang X."/>
            <person name="Yang P."/>
            <person name="Bao Y."/>
            <person name="Zhao W."/>
            <person name="Wang W."/>
            <person name="Lu H."/>
            <person name="Wang Q."/>
            <person name="Cui N."/>
            <person name="Li J."/>
            <person name="Chen X."/>
            <person name="Luo L."/>
            <person name="Yu J."/>
            <person name="Kang L."/>
            <person name="Cui F."/>
        </authorList>
    </citation>
    <scope>NUCLEOTIDE SEQUENCE [LARGE SCALE GENOMIC DNA]</scope>
    <source>
        <strain evidence="11">Lst14</strain>
    </source>
</reference>
<gene>
    <name evidence="11" type="ORF">LSTR_LSTR002341</name>
</gene>
<dbReference type="SMR" id="A0A482X330"/>
<protein>
    <recommendedName>
        <fullName evidence="3">ER membrane protein complex subunit 10</fullName>
    </recommendedName>
</protein>
<sequence>MFNSVMNREKCIFVTLFSYLFIIGFVQCSESDYDGPMSITLYHALNLDSEPHWESRGHMTVQNAASGYVTSHQSPLDVESTRRLKVLSDKDSFYRLKAVVKTSQGREVNFLTFVKACALVESQLKDYLTVSVDHEGSVVGVSQSTALSSCASAATEKLPSNFLTTVEFKPIEQGPVPDTASYIQKLEREREARERGETKDNRSFLAKYWMYIIPIVLFVVLSGASNPEGAGPAR</sequence>
<evidence type="ECO:0000256" key="10">
    <source>
        <dbReference type="SAM" id="SignalP"/>
    </source>
</evidence>
<evidence type="ECO:0000256" key="5">
    <source>
        <dbReference type="ARBA" id="ARBA00022729"/>
    </source>
</evidence>
<evidence type="ECO:0000256" key="4">
    <source>
        <dbReference type="ARBA" id="ARBA00022692"/>
    </source>
</evidence>
<comment type="caution">
    <text evidence="11">The sequence shown here is derived from an EMBL/GenBank/DDBJ whole genome shotgun (WGS) entry which is preliminary data.</text>
</comment>
<evidence type="ECO:0000256" key="7">
    <source>
        <dbReference type="ARBA" id="ARBA00022989"/>
    </source>
</evidence>
<evidence type="ECO:0000313" key="12">
    <source>
        <dbReference type="Proteomes" id="UP000291343"/>
    </source>
</evidence>
<evidence type="ECO:0000256" key="9">
    <source>
        <dbReference type="SAM" id="Phobius"/>
    </source>
</evidence>
<proteinExistence type="inferred from homology"/>
<keyword evidence="5 10" id="KW-0732">Signal</keyword>
<dbReference type="PANTHER" id="PTHR21397">
    <property type="entry name" value="CHROMATIN COMPLEXES SUBUNIT BAP18-RELATED"/>
    <property type="match status" value="1"/>
</dbReference>
<name>A0A482X330_LAOST</name>
<dbReference type="Proteomes" id="UP000291343">
    <property type="component" value="Unassembled WGS sequence"/>
</dbReference>
<accession>A0A482X330</accession>
<dbReference type="AlphaFoldDB" id="A0A482X330"/>
<evidence type="ECO:0000256" key="1">
    <source>
        <dbReference type="ARBA" id="ARBA00004115"/>
    </source>
</evidence>
<evidence type="ECO:0000256" key="3">
    <source>
        <dbReference type="ARBA" id="ARBA00020105"/>
    </source>
</evidence>
<keyword evidence="6" id="KW-0256">Endoplasmic reticulum</keyword>
<keyword evidence="4 9" id="KW-0812">Transmembrane</keyword>
<organism evidence="11 12">
    <name type="scientific">Laodelphax striatellus</name>
    <name type="common">Small brown planthopper</name>
    <name type="synonym">Delphax striatella</name>
    <dbReference type="NCBI Taxonomy" id="195883"/>
    <lineage>
        <taxon>Eukaryota</taxon>
        <taxon>Metazoa</taxon>
        <taxon>Ecdysozoa</taxon>
        <taxon>Arthropoda</taxon>
        <taxon>Hexapoda</taxon>
        <taxon>Insecta</taxon>
        <taxon>Pterygota</taxon>
        <taxon>Neoptera</taxon>
        <taxon>Paraneoptera</taxon>
        <taxon>Hemiptera</taxon>
        <taxon>Auchenorrhyncha</taxon>
        <taxon>Fulgoroidea</taxon>
        <taxon>Delphacidae</taxon>
        <taxon>Criomorphinae</taxon>
        <taxon>Laodelphax</taxon>
    </lineage>
</organism>
<dbReference type="EMBL" id="QKKF02019433">
    <property type="protein sequence ID" value="RZF39938.1"/>
    <property type="molecule type" value="Genomic_DNA"/>
</dbReference>
<feature type="signal peptide" evidence="10">
    <location>
        <begin position="1"/>
        <end position="28"/>
    </location>
</feature>
<dbReference type="CDD" id="cd22209">
    <property type="entry name" value="EMC10"/>
    <property type="match status" value="1"/>
</dbReference>
<evidence type="ECO:0000313" key="11">
    <source>
        <dbReference type="EMBL" id="RZF39938.1"/>
    </source>
</evidence>
<dbReference type="OrthoDB" id="1894652at2759"/>
<comment type="subcellular location">
    <subcellularLocation>
        <location evidence="1">Endoplasmic reticulum membrane</location>
        <topology evidence="1">Single-pass type I membrane protein</topology>
    </subcellularLocation>
</comment>
<keyword evidence="7 9" id="KW-1133">Transmembrane helix</keyword>
<feature type="transmembrane region" description="Helical" evidence="9">
    <location>
        <begin position="208"/>
        <end position="225"/>
    </location>
</feature>
<dbReference type="PANTHER" id="PTHR21397:SF4">
    <property type="entry name" value="ER MEMBRANE PROTEIN COMPLEX SUBUNIT 10"/>
    <property type="match status" value="1"/>
</dbReference>
<feature type="chain" id="PRO_5019816765" description="ER membrane protein complex subunit 10" evidence="10">
    <location>
        <begin position="29"/>
        <end position="234"/>
    </location>
</feature>
<comment type="similarity">
    <text evidence="2">Belongs to the EMC10 family.</text>
</comment>
<evidence type="ECO:0000256" key="8">
    <source>
        <dbReference type="ARBA" id="ARBA00023136"/>
    </source>
</evidence>
<keyword evidence="12" id="KW-1185">Reference proteome</keyword>
<dbReference type="STRING" id="195883.A0A482X330"/>
<evidence type="ECO:0000256" key="2">
    <source>
        <dbReference type="ARBA" id="ARBA00007695"/>
    </source>
</evidence>
<dbReference type="FunCoup" id="A0A482X330">
    <property type="interactions" value="638"/>
</dbReference>